<evidence type="ECO:0000313" key="1">
    <source>
        <dbReference type="EMBL" id="GIY16598.1"/>
    </source>
</evidence>
<dbReference type="Proteomes" id="UP001054945">
    <property type="component" value="Unassembled WGS sequence"/>
</dbReference>
<sequence>MGKPSCVLSHIHVTTAVLLESLFRRKISDHLIQHTRGTNVHLPALLLACGQRRLAIWPLFRVSGANCRSPVC</sequence>
<organism evidence="1 2">
    <name type="scientific">Caerostris extrusa</name>
    <name type="common">Bark spider</name>
    <name type="synonym">Caerostris bankana</name>
    <dbReference type="NCBI Taxonomy" id="172846"/>
    <lineage>
        <taxon>Eukaryota</taxon>
        <taxon>Metazoa</taxon>
        <taxon>Ecdysozoa</taxon>
        <taxon>Arthropoda</taxon>
        <taxon>Chelicerata</taxon>
        <taxon>Arachnida</taxon>
        <taxon>Araneae</taxon>
        <taxon>Araneomorphae</taxon>
        <taxon>Entelegynae</taxon>
        <taxon>Araneoidea</taxon>
        <taxon>Araneidae</taxon>
        <taxon>Caerostris</taxon>
    </lineage>
</organism>
<keyword evidence="2" id="KW-1185">Reference proteome</keyword>
<proteinExistence type="predicted"/>
<comment type="caution">
    <text evidence="1">The sequence shown here is derived from an EMBL/GenBank/DDBJ whole genome shotgun (WGS) entry which is preliminary data.</text>
</comment>
<evidence type="ECO:0008006" key="3">
    <source>
        <dbReference type="Google" id="ProtNLM"/>
    </source>
</evidence>
<gene>
    <name evidence="1" type="ORF">CEXT_309301</name>
</gene>
<name>A0AAV4R2R4_CAEEX</name>
<reference evidence="1 2" key="1">
    <citation type="submission" date="2021-06" db="EMBL/GenBank/DDBJ databases">
        <title>Caerostris extrusa draft genome.</title>
        <authorList>
            <person name="Kono N."/>
            <person name="Arakawa K."/>
        </authorList>
    </citation>
    <scope>NUCLEOTIDE SEQUENCE [LARGE SCALE GENOMIC DNA]</scope>
</reference>
<accession>A0AAV4R2R4</accession>
<dbReference type="AlphaFoldDB" id="A0AAV4R2R4"/>
<dbReference type="EMBL" id="BPLR01007394">
    <property type="protein sequence ID" value="GIY16598.1"/>
    <property type="molecule type" value="Genomic_DNA"/>
</dbReference>
<protein>
    <recommendedName>
        <fullName evidence="3">Secreted protein</fullName>
    </recommendedName>
</protein>
<evidence type="ECO:0000313" key="2">
    <source>
        <dbReference type="Proteomes" id="UP001054945"/>
    </source>
</evidence>